<dbReference type="Proteomes" id="UP000199403">
    <property type="component" value="Unassembled WGS sequence"/>
</dbReference>
<sequence>MNYLEKDVLVVATMEMAKRKKGSYFPPSDVVQWIYPNDWHCFMEEEMEALLWLYQNDFLEVLAAGQPLNPNFSPPESVTIRLKQQAI</sequence>
<accession>A0A1H6U2E3</accession>
<protein>
    <submittedName>
        <fullName evidence="1">Uncharacterized protein</fullName>
    </submittedName>
</protein>
<dbReference type="EMBL" id="FNZH01000001">
    <property type="protein sequence ID" value="SEI84664.1"/>
    <property type="molecule type" value="Genomic_DNA"/>
</dbReference>
<gene>
    <name evidence="1" type="ORF">SAMN05192553_101517</name>
</gene>
<dbReference type="InterPro" id="IPR036388">
    <property type="entry name" value="WH-like_DNA-bd_sf"/>
</dbReference>
<proteinExistence type="predicted"/>
<dbReference type="AlphaFoldDB" id="A0A1H6U2E3"/>
<evidence type="ECO:0000313" key="1">
    <source>
        <dbReference type="EMBL" id="SEI84664.1"/>
    </source>
</evidence>
<reference evidence="2" key="1">
    <citation type="submission" date="2016-10" db="EMBL/GenBank/DDBJ databases">
        <authorList>
            <person name="Varghese N."/>
            <person name="Submissions S."/>
        </authorList>
    </citation>
    <scope>NUCLEOTIDE SEQUENCE [LARGE SCALE GENOMIC DNA]</scope>
    <source>
        <strain evidence="2">IBRC-M 10761</strain>
    </source>
</reference>
<dbReference type="Gene3D" id="1.10.10.10">
    <property type="entry name" value="Winged helix-like DNA-binding domain superfamily/Winged helix DNA-binding domain"/>
    <property type="match status" value="1"/>
</dbReference>
<name>A0A1H6U2E3_9BACT</name>
<dbReference type="STRING" id="1416801.SAMN05192553_101517"/>
<evidence type="ECO:0000313" key="2">
    <source>
        <dbReference type="Proteomes" id="UP000199403"/>
    </source>
</evidence>
<dbReference type="RefSeq" id="WP_092169041.1">
    <property type="nucleotide sequence ID" value="NZ_FNZH01000001.1"/>
</dbReference>
<organism evidence="1 2">
    <name type="scientific">Cyclobacterium xiamenense</name>
    <dbReference type="NCBI Taxonomy" id="1297121"/>
    <lineage>
        <taxon>Bacteria</taxon>
        <taxon>Pseudomonadati</taxon>
        <taxon>Bacteroidota</taxon>
        <taxon>Cytophagia</taxon>
        <taxon>Cytophagales</taxon>
        <taxon>Cyclobacteriaceae</taxon>
        <taxon>Cyclobacterium</taxon>
    </lineage>
</organism>
<keyword evidence="2" id="KW-1185">Reference proteome</keyword>
<dbReference type="OrthoDB" id="711646at2"/>